<dbReference type="AlphaFoldDB" id="A0A556V134"/>
<evidence type="ECO:0000313" key="2">
    <source>
        <dbReference type="EMBL" id="TSR27751.1"/>
    </source>
</evidence>
<protein>
    <submittedName>
        <fullName evidence="2">Uncharacterized protein</fullName>
    </submittedName>
</protein>
<evidence type="ECO:0000313" key="3">
    <source>
        <dbReference type="Proteomes" id="UP000319801"/>
    </source>
</evidence>
<dbReference type="Proteomes" id="UP000319801">
    <property type="component" value="Unassembled WGS sequence"/>
</dbReference>
<sequence>MADRENDLPYEIHLQKKRKKQVKKMPTERGERESTQSNAELLLGPRRTLVSRDELYLESSNHQSDAVNGTAREENRGAQSSANHQIVCRNRNHGSLI</sequence>
<feature type="compositionally biased region" description="Basic and acidic residues" evidence="1">
    <location>
        <begin position="25"/>
        <end position="34"/>
    </location>
</feature>
<name>A0A556V134_BAGYA</name>
<proteinExistence type="predicted"/>
<dbReference type="EMBL" id="VCAZ01000092">
    <property type="protein sequence ID" value="TSR27751.1"/>
    <property type="molecule type" value="Genomic_DNA"/>
</dbReference>
<comment type="caution">
    <text evidence="2">The sequence shown here is derived from an EMBL/GenBank/DDBJ whole genome shotgun (WGS) entry which is preliminary data.</text>
</comment>
<gene>
    <name evidence="2" type="ORF">Baya_11786</name>
</gene>
<feature type="compositionally biased region" description="Polar residues" evidence="1">
    <location>
        <begin position="58"/>
        <end position="67"/>
    </location>
</feature>
<evidence type="ECO:0000256" key="1">
    <source>
        <dbReference type="SAM" id="MobiDB-lite"/>
    </source>
</evidence>
<keyword evidence="3" id="KW-1185">Reference proteome</keyword>
<feature type="region of interest" description="Disordered" evidence="1">
    <location>
        <begin position="57"/>
        <end position="97"/>
    </location>
</feature>
<reference evidence="2 3" key="1">
    <citation type="journal article" date="2019" name="Genome Biol. Evol.">
        <title>Whole-Genome Sequencing of the Giant Devil Catfish, Bagarius yarrelli.</title>
        <authorList>
            <person name="Jiang W."/>
            <person name="Lv Y."/>
            <person name="Cheng L."/>
            <person name="Yang K."/>
            <person name="Chao B."/>
            <person name="Wang X."/>
            <person name="Li Y."/>
            <person name="Pan X."/>
            <person name="You X."/>
            <person name="Zhang Y."/>
            <person name="Yang J."/>
            <person name="Li J."/>
            <person name="Zhang X."/>
            <person name="Liu S."/>
            <person name="Sun C."/>
            <person name="Yang J."/>
            <person name="Shi Q."/>
        </authorList>
    </citation>
    <scope>NUCLEOTIDE SEQUENCE [LARGE SCALE GENOMIC DNA]</scope>
    <source>
        <strain evidence="2">JWS20170419001</strain>
        <tissue evidence="2">Muscle</tissue>
    </source>
</reference>
<feature type="region of interest" description="Disordered" evidence="1">
    <location>
        <begin position="1"/>
        <end position="45"/>
    </location>
</feature>
<accession>A0A556V134</accession>
<organism evidence="2 3">
    <name type="scientific">Bagarius yarrelli</name>
    <name type="common">Goonch</name>
    <name type="synonym">Bagrus yarrelli</name>
    <dbReference type="NCBI Taxonomy" id="175774"/>
    <lineage>
        <taxon>Eukaryota</taxon>
        <taxon>Metazoa</taxon>
        <taxon>Chordata</taxon>
        <taxon>Craniata</taxon>
        <taxon>Vertebrata</taxon>
        <taxon>Euteleostomi</taxon>
        <taxon>Actinopterygii</taxon>
        <taxon>Neopterygii</taxon>
        <taxon>Teleostei</taxon>
        <taxon>Ostariophysi</taxon>
        <taxon>Siluriformes</taxon>
        <taxon>Sisoridae</taxon>
        <taxon>Sisorinae</taxon>
        <taxon>Bagarius</taxon>
    </lineage>
</organism>